<gene>
    <name evidence="1" type="ORF">SAMN04490244_1165</name>
</gene>
<protein>
    <recommendedName>
        <fullName evidence="3">Dienelactone hydrolase-related enzyme</fullName>
    </recommendedName>
</protein>
<dbReference type="InterPro" id="IPR058111">
    <property type="entry name" value="RcgR-like"/>
</dbReference>
<reference evidence="1 2" key="1">
    <citation type="submission" date="2016-10" db="EMBL/GenBank/DDBJ databases">
        <authorList>
            <person name="de Groot N.N."/>
        </authorList>
    </citation>
    <scope>NUCLEOTIDE SEQUENCE [LARGE SCALE GENOMIC DNA]</scope>
    <source>
        <strain evidence="1 2">DSM 23042</strain>
    </source>
</reference>
<sequence length="333" mass="36618">MFHRWLDRWDERRTRRSDDVKEVAGLDLRADLAFPASEGATTTAEFGALAAEAVADSASFYGLDDAPPAASWEDGWLSFPSSLFTETPENNTVRAKVTEAGSSDHALIVFHHWNATSRNAQLARFFAWRGFTVVEIAMPYHLERSRPGSSHADYMLSPNLGRTIHAMRQAVLDGRQLTAILQRRGYAKVSVLGISLGSWVAGLIAAHEPAVAKTTLFLTAGSLADMVWTGSATRHIRASLEGEIELAELRRAWAPLSLESYADKLARPGLELQMVLAERDKVVLPSLSESLVSELDRSGARSRVKRMNCGHYSLTLPPYIISAGLSAARFLNR</sequence>
<organism evidence="1 2">
    <name type="scientific">Tranquillimonas rosea</name>
    <dbReference type="NCBI Taxonomy" id="641238"/>
    <lineage>
        <taxon>Bacteria</taxon>
        <taxon>Pseudomonadati</taxon>
        <taxon>Pseudomonadota</taxon>
        <taxon>Alphaproteobacteria</taxon>
        <taxon>Rhodobacterales</taxon>
        <taxon>Roseobacteraceae</taxon>
        <taxon>Tranquillimonas</taxon>
    </lineage>
</organism>
<dbReference type="AlphaFoldDB" id="A0A1H9X0I0"/>
<dbReference type="STRING" id="641238.SAMN04490244_1165"/>
<accession>A0A1H9X0I0</accession>
<evidence type="ECO:0000313" key="1">
    <source>
        <dbReference type="EMBL" id="SES39599.1"/>
    </source>
</evidence>
<dbReference type="EMBL" id="FOGU01000016">
    <property type="protein sequence ID" value="SES39599.1"/>
    <property type="molecule type" value="Genomic_DNA"/>
</dbReference>
<evidence type="ECO:0000313" key="2">
    <source>
        <dbReference type="Proteomes" id="UP000198885"/>
    </source>
</evidence>
<evidence type="ECO:0008006" key="3">
    <source>
        <dbReference type="Google" id="ProtNLM"/>
    </source>
</evidence>
<dbReference type="InterPro" id="IPR029058">
    <property type="entry name" value="AB_hydrolase_fold"/>
</dbReference>
<dbReference type="OrthoDB" id="105300at2"/>
<dbReference type="SUPFAM" id="SSF53474">
    <property type="entry name" value="alpha/beta-Hydrolases"/>
    <property type="match status" value="1"/>
</dbReference>
<dbReference type="Gene3D" id="3.40.50.1820">
    <property type="entry name" value="alpha/beta hydrolase"/>
    <property type="match status" value="1"/>
</dbReference>
<proteinExistence type="predicted"/>
<name>A0A1H9X0I0_9RHOB</name>
<dbReference type="Proteomes" id="UP000198885">
    <property type="component" value="Unassembled WGS sequence"/>
</dbReference>
<dbReference type="NCBIfam" id="NF047337">
    <property type="entry name" value="hydrolase_RcgR"/>
    <property type="match status" value="1"/>
</dbReference>
<dbReference type="RefSeq" id="WP_092696138.1">
    <property type="nucleotide sequence ID" value="NZ_FOGU01000016.1"/>
</dbReference>
<keyword evidence="2" id="KW-1185">Reference proteome</keyword>